<feature type="non-terminal residue" evidence="13">
    <location>
        <position position="199"/>
    </location>
</feature>
<keyword evidence="2 9" id="KW-0812">Transmembrane</keyword>
<dbReference type="EMBL" id="JAINUG010000222">
    <property type="protein sequence ID" value="KAJ8386824.1"/>
    <property type="molecule type" value="Genomic_DNA"/>
</dbReference>
<dbReference type="Gene3D" id="1.20.1070.10">
    <property type="entry name" value="Rhodopsin 7-helix transmembrane proteins"/>
    <property type="match status" value="1"/>
</dbReference>
<dbReference type="GO" id="GO:0005886">
    <property type="term" value="C:plasma membrane"/>
    <property type="evidence" value="ECO:0007669"/>
    <property type="project" value="TreeGrafter"/>
</dbReference>
<dbReference type="PANTHER" id="PTHR24232:SF7">
    <property type="entry name" value="G-PROTEIN COUPLED RECEPTOR 20"/>
    <property type="match status" value="1"/>
</dbReference>
<evidence type="ECO:0000256" key="3">
    <source>
        <dbReference type="ARBA" id="ARBA00022989"/>
    </source>
</evidence>
<evidence type="ECO:0000256" key="7">
    <source>
        <dbReference type="ARBA" id="ARBA00023180"/>
    </source>
</evidence>
<protein>
    <recommendedName>
        <fullName evidence="12">G-protein coupled receptors family 1 profile domain-containing protein</fullName>
    </recommendedName>
</protein>
<keyword evidence="6 9" id="KW-0675">Receptor</keyword>
<comment type="subcellular location">
    <subcellularLocation>
        <location evidence="1">Membrane</location>
        <topology evidence="1">Multi-pass membrane protein</topology>
    </subcellularLocation>
</comment>
<comment type="caution">
    <text evidence="13">The sequence shown here is derived from an EMBL/GenBank/DDBJ whole genome shotgun (WGS) entry which is preliminary data.</text>
</comment>
<proteinExistence type="inferred from homology"/>
<keyword evidence="7" id="KW-0325">Glycoprotein</keyword>
<accession>A0AAD7RMC1</accession>
<dbReference type="SUPFAM" id="SSF81321">
    <property type="entry name" value="Family A G protein-coupled receptor-like"/>
    <property type="match status" value="1"/>
</dbReference>
<gene>
    <name evidence="13" type="ORF">AAFF_G00166190</name>
</gene>
<evidence type="ECO:0000256" key="10">
    <source>
        <dbReference type="SAM" id="MobiDB-lite"/>
    </source>
</evidence>
<evidence type="ECO:0000256" key="6">
    <source>
        <dbReference type="ARBA" id="ARBA00023170"/>
    </source>
</evidence>
<feature type="region of interest" description="Disordered" evidence="10">
    <location>
        <begin position="1"/>
        <end position="20"/>
    </location>
</feature>
<dbReference type="Proteomes" id="UP001221898">
    <property type="component" value="Unassembled WGS sequence"/>
</dbReference>
<feature type="transmembrane region" description="Helical" evidence="11">
    <location>
        <begin position="47"/>
        <end position="72"/>
    </location>
</feature>
<dbReference type="AlphaFoldDB" id="A0AAD7RMC1"/>
<evidence type="ECO:0000256" key="11">
    <source>
        <dbReference type="SAM" id="Phobius"/>
    </source>
</evidence>
<feature type="transmembrane region" description="Helical" evidence="11">
    <location>
        <begin position="84"/>
        <end position="107"/>
    </location>
</feature>
<evidence type="ECO:0000259" key="12">
    <source>
        <dbReference type="PROSITE" id="PS50262"/>
    </source>
</evidence>
<evidence type="ECO:0000256" key="9">
    <source>
        <dbReference type="RuleBase" id="RU000688"/>
    </source>
</evidence>
<dbReference type="InterPro" id="IPR017452">
    <property type="entry name" value="GPCR_Rhodpsn_7TM"/>
</dbReference>
<keyword evidence="8 9" id="KW-0807">Transducer</keyword>
<dbReference type="PANTHER" id="PTHR24232">
    <property type="entry name" value="G-PROTEIN COUPLED RECEPTOR"/>
    <property type="match status" value="1"/>
</dbReference>
<dbReference type="GO" id="GO:0007200">
    <property type="term" value="P:phospholipase C-activating G protein-coupled receptor signaling pathway"/>
    <property type="evidence" value="ECO:0007669"/>
    <property type="project" value="TreeGrafter"/>
</dbReference>
<keyword evidence="5 11" id="KW-0472">Membrane</keyword>
<evidence type="ECO:0000256" key="8">
    <source>
        <dbReference type="ARBA" id="ARBA00023224"/>
    </source>
</evidence>
<dbReference type="PRINTS" id="PR00237">
    <property type="entry name" value="GPCRRHODOPSN"/>
</dbReference>
<evidence type="ECO:0000313" key="13">
    <source>
        <dbReference type="EMBL" id="KAJ8386824.1"/>
    </source>
</evidence>
<evidence type="ECO:0000313" key="14">
    <source>
        <dbReference type="Proteomes" id="UP001221898"/>
    </source>
</evidence>
<dbReference type="PROSITE" id="PS00237">
    <property type="entry name" value="G_PROTEIN_RECEP_F1_1"/>
    <property type="match status" value="1"/>
</dbReference>
<keyword evidence="4 9" id="KW-0297">G-protein coupled receptor</keyword>
<dbReference type="Pfam" id="PF00001">
    <property type="entry name" value="7tm_1"/>
    <property type="match status" value="1"/>
</dbReference>
<feature type="transmembrane region" description="Helical" evidence="11">
    <location>
        <begin position="161"/>
        <end position="181"/>
    </location>
</feature>
<organism evidence="13 14">
    <name type="scientific">Aldrovandia affinis</name>
    <dbReference type="NCBI Taxonomy" id="143900"/>
    <lineage>
        <taxon>Eukaryota</taxon>
        <taxon>Metazoa</taxon>
        <taxon>Chordata</taxon>
        <taxon>Craniata</taxon>
        <taxon>Vertebrata</taxon>
        <taxon>Euteleostomi</taxon>
        <taxon>Actinopterygii</taxon>
        <taxon>Neopterygii</taxon>
        <taxon>Teleostei</taxon>
        <taxon>Notacanthiformes</taxon>
        <taxon>Halosauridae</taxon>
        <taxon>Aldrovandia</taxon>
    </lineage>
</organism>
<evidence type="ECO:0000256" key="4">
    <source>
        <dbReference type="ARBA" id="ARBA00023040"/>
    </source>
</evidence>
<keyword evidence="14" id="KW-1185">Reference proteome</keyword>
<dbReference type="GO" id="GO:0035025">
    <property type="term" value="P:positive regulation of Rho protein signal transduction"/>
    <property type="evidence" value="ECO:0007669"/>
    <property type="project" value="TreeGrafter"/>
</dbReference>
<dbReference type="InterPro" id="IPR000276">
    <property type="entry name" value="GPCR_Rhodpsn"/>
</dbReference>
<reference evidence="13" key="1">
    <citation type="journal article" date="2023" name="Science">
        <title>Genome structures resolve the early diversification of teleost fishes.</title>
        <authorList>
            <person name="Parey E."/>
            <person name="Louis A."/>
            <person name="Montfort J."/>
            <person name="Bouchez O."/>
            <person name="Roques C."/>
            <person name="Iampietro C."/>
            <person name="Lluch J."/>
            <person name="Castinel A."/>
            <person name="Donnadieu C."/>
            <person name="Desvignes T."/>
            <person name="Floi Bucao C."/>
            <person name="Jouanno E."/>
            <person name="Wen M."/>
            <person name="Mejri S."/>
            <person name="Dirks R."/>
            <person name="Jansen H."/>
            <person name="Henkel C."/>
            <person name="Chen W.J."/>
            <person name="Zahm M."/>
            <person name="Cabau C."/>
            <person name="Klopp C."/>
            <person name="Thompson A.W."/>
            <person name="Robinson-Rechavi M."/>
            <person name="Braasch I."/>
            <person name="Lecointre G."/>
            <person name="Bobe J."/>
            <person name="Postlethwait J.H."/>
            <person name="Berthelot C."/>
            <person name="Roest Crollius H."/>
            <person name="Guiguen Y."/>
        </authorList>
    </citation>
    <scope>NUCLEOTIDE SEQUENCE</scope>
    <source>
        <strain evidence="13">NC1722</strain>
    </source>
</reference>
<comment type="similarity">
    <text evidence="9">Belongs to the G-protein coupled receptor 1 family.</text>
</comment>
<name>A0AAD7RMC1_9TELE</name>
<feature type="domain" description="G-protein coupled receptors family 1 profile" evidence="12">
    <location>
        <begin position="65"/>
        <end position="199"/>
    </location>
</feature>
<evidence type="ECO:0000256" key="1">
    <source>
        <dbReference type="ARBA" id="ARBA00004141"/>
    </source>
</evidence>
<evidence type="ECO:0000256" key="5">
    <source>
        <dbReference type="ARBA" id="ARBA00023136"/>
    </source>
</evidence>
<evidence type="ECO:0000256" key="2">
    <source>
        <dbReference type="ARBA" id="ARBA00022692"/>
    </source>
</evidence>
<keyword evidence="3 11" id="KW-1133">Transmembrane helix</keyword>
<dbReference type="PROSITE" id="PS50262">
    <property type="entry name" value="G_PROTEIN_RECEP_F1_2"/>
    <property type="match status" value="1"/>
</dbReference>
<dbReference type="GO" id="GO:0004930">
    <property type="term" value="F:G protein-coupled receptor activity"/>
    <property type="evidence" value="ECO:0007669"/>
    <property type="project" value="UniProtKB-KW"/>
</dbReference>
<feature type="transmembrane region" description="Helical" evidence="11">
    <location>
        <begin position="119"/>
        <end position="141"/>
    </location>
</feature>
<sequence>METSSPMFLNATPGPLHNGSSLDREDAPYLRKLAHLDEGLYKDYYDLWIALLVINLLIFGVGVVLNSLALYVFCFRAVPRTASLIYTVNLAITDLLVGLSLPARIVLYYSGGTCLACSYIHIFSYFVNMYCSILFLTCICVDRYLAIVQADASRRWRSPAVAKGASICVWLFAIVVTYSSLSSAFTHAACCLSKLFALT</sequence>